<reference evidence="7" key="2">
    <citation type="submission" date="2025-09" db="UniProtKB">
        <authorList>
            <consortium name="Ensembl"/>
        </authorList>
    </citation>
    <scope>IDENTIFICATION</scope>
</reference>
<comment type="subunit">
    <text evidence="5">Homopentamer. Pentaxin (or pentraxin) have a discoid arrangement of 5 non-covalently bound subunits.</text>
</comment>
<keyword evidence="3" id="KW-1015">Disulfide bond</keyword>
<evidence type="ECO:0000256" key="2">
    <source>
        <dbReference type="ARBA" id="ARBA00022837"/>
    </source>
</evidence>
<sequence>MPLNTEVEQRGPRRHWACSRCLGAVSLLSEVCPVHPTLFCVHRPPPHLPCPPSGSSAYSPPDAFKISIPIRNNYMYARVRKALPELYAFTACMWLRSRSSGTGQGTPFSYSVPGQANEIVLLEAGHEPMELLINDKVGRAGGEGWWGGRRPFQELPLHTGLFHSPAHSPALHIQHTLNAYCVPGWALGI</sequence>
<evidence type="ECO:0000313" key="7">
    <source>
        <dbReference type="Ensembl" id="ENSCANP00000001028.1"/>
    </source>
</evidence>
<evidence type="ECO:0000259" key="6">
    <source>
        <dbReference type="SMART" id="SM00159"/>
    </source>
</evidence>
<organism evidence="7 8">
    <name type="scientific">Colobus angolensis palliatus</name>
    <name type="common">Peters' Angolan colobus</name>
    <dbReference type="NCBI Taxonomy" id="336983"/>
    <lineage>
        <taxon>Eukaryota</taxon>
        <taxon>Metazoa</taxon>
        <taxon>Chordata</taxon>
        <taxon>Craniata</taxon>
        <taxon>Vertebrata</taxon>
        <taxon>Euteleostomi</taxon>
        <taxon>Mammalia</taxon>
        <taxon>Eutheria</taxon>
        <taxon>Euarchontoglires</taxon>
        <taxon>Primates</taxon>
        <taxon>Haplorrhini</taxon>
        <taxon>Catarrhini</taxon>
        <taxon>Cercopithecidae</taxon>
        <taxon>Colobinae</taxon>
        <taxon>Colobus</taxon>
    </lineage>
</organism>
<dbReference type="Proteomes" id="UP000233080">
    <property type="component" value="Unassembled WGS sequence"/>
</dbReference>
<dbReference type="InterPro" id="IPR001759">
    <property type="entry name" value="PTX_dom"/>
</dbReference>
<dbReference type="PRINTS" id="PR00895">
    <property type="entry name" value="PENTAXIN"/>
</dbReference>
<comment type="similarity">
    <text evidence="5">Belongs to the pentraxin family.</text>
</comment>
<keyword evidence="1 5" id="KW-0479">Metal-binding</keyword>
<keyword evidence="4" id="KW-0325">Glycoprotein</keyword>
<dbReference type="GO" id="GO:0005576">
    <property type="term" value="C:extracellular region"/>
    <property type="evidence" value="ECO:0007669"/>
    <property type="project" value="UniProtKB-SubCell"/>
</dbReference>
<dbReference type="GO" id="GO:0046872">
    <property type="term" value="F:metal ion binding"/>
    <property type="evidence" value="ECO:0007669"/>
    <property type="project" value="UniProtKB-KW"/>
</dbReference>
<evidence type="ECO:0000256" key="5">
    <source>
        <dbReference type="RuleBase" id="RU362112"/>
    </source>
</evidence>
<dbReference type="SMART" id="SM00159">
    <property type="entry name" value="PTX"/>
    <property type="match status" value="1"/>
</dbReference>
<dbReference type="Gene3D" id="2.60.120.200">
    <property type="match status" value="1"/>
</dbReference>
<protein>
    <recommendedName>
        <fullName evidence="5">Pentraxin family member</fullName>
    </recommendedName>
</protein>
<keyword evidence="8" id="KW-1185">Reference proteome</keyword>
<dbReference type="OMA" id="AYCVPGW"/>
<evidence type="ECO:0000256" key="4">
    <source>
        <dbReference type="ARBA" id="ARBA00023180"/>
    </source>
</evidence>
<dbReference type="PANTHER" id="PTHR19277">
    <property type="entry name" value="PENTRAXIN"/>
    <property type="match status" value="1"/>
</dbReference>
<evidence type="ECO:0000256" key="1">
    <source>
        <dbReference type="ARBA" id="ARBA00022723"/>
    </source>
</evidence>
<name>A0A2K5H9L7_COLAP</name>
<dbReference type="Ensembl" id="ENSCANT00000004262.1">
    <property type="protein sequence ID" value="ENSCANP00000001028.1"/>
    <property type="gene ID" value="ENSCANG00000003916.1"/>
</dbReference>
<comment type="cofactor">
    <cofactor evidence="5">
        <name>Ca(2+)</name>
        <dbReference type="ChEBI" id="CHEBI:29108"/>
    </cofactor>
    <text evidence="5">Binds 2 calcium ions per subunit.</text>
</comment>
<comment type="subcellular location">
    <subcellularLocation>
        <location evidence="5">Secreted</location>
    </subcellularLocation>
</comment>
<evidence type="ECO:0000256" key="3">
    <source>
        <dbReference type="ARBA" id="ARBA00023157"/>
    </source>
</evidence>
<dbReference type="InterPro" id="IPR051360">
    <property type="entry name" value="Neuronal_Pentraxin_Related"/>
</dbReference>
<keyword evidence="2 5" id="KW-0106">Calcium</keyword>
<reference evidence="7" key="1">
    <citation type="submission" date="2025-08" db="UniProtKB">
        <authorList>
            <consortium name="Ensembl"/>
        </authorList>
    </citation>
    <scope>IDENTIFICATION</scope>
</reference>
<dbReference type="STRING" id="336983.ENSCANP00000001028"/>
<accession>A0A2K5H9L7</accession>
<evidence type="ECO:0000313" key="8">
    <source>
        <dbReference type="Proteomes" id="UP000233080"/>
    </source>
</evidence>
<dbReference type="AlphaFoldDB" id="A0A2K5H9L7"/>
<dbReference type="PANTHER" id="PTHR19277:SF94">
    <property type="entry name" value="NEURONAL PENTRAXIN RECEPTOR"/>
    <property type="match status" value="1"/>
</dbReference>
<proteinExistence type="inferred from homology"/>
<feature type="domain" description="Pentraxin (PTX)" evidence="6">
    <location>
        <begin position="58"/>
        <end position="187"/>
    </location>
</feature>